<protein>
    <submittedName>
        <fullName evidence="1">Uncharacterized protein</fullName>
    </submittedName>
</protein>
<accession>A0A9W8QQ60</accession>
<sequence>MWSLNESVSFPIDRLVIEGLRDAQKRVLEVLDGFVQFPTAMWNTHTKKQVARAVHTTHLIHMTYVYGAGELMSLIFPLIRHMLHRRMEDSREIKTRLRQWAARNPRKVRTVAHHCAQALALVRQFPENLTIEPFTVFHAGLALMVTARLMPTNHPGHVQSQSLRIDHLGTPEDPICQSIDAWVENGGDEVLSVHGVPAICSDEGFRQLLEETAEALQRTKVWGIAQNLFNIMMQMRAGDMNFNFDK</sequence>
<reference evidence="1" key="1">
    <citation type="submission" date="2022-09" db="EMBL/GenBank/DDBJ databases">
        <title>Fusarium specimens isolated from Avocado Roots.</title>
        <authorList>
            <person name="Stajich J."/>
            <person name="Roper C."/>
            <person name="Heimlech-Rivalta G."/>
        </authorList>
    </citation>
    <scope>NUCLEOTIDE SEQUENCE</scope>
    <source>
        <strain evidence="1">A02</strain>
    </source>
</reference>
<organism evidence="1 2">
    <name type="scientific">Fusarium falciforme</name>
    <dbReference type="NCBI Taxonomy" id="195108"/>
    <lineage>
        <taxon>Eukaryota</taxon>
        <taxon>Fungi</taxon>
        <taxon>Dikarya</taxon>
        <taxon>Ascomycota</taxon>
        <taxon>Pezizomycotina</taxon>
        <taxon>Sordariomycetes</taxon>
        <taxon>Hypocreomycetidae</taxon>
        <taxon>Hypocreales</taxon>
        <taxon>Nectriaceae</taxon>
        <taxon>Fusarium</taxon>
        <taxon>Fusarium solani species complex</taxon>
    </lineage>
</organism>
<evidence type="ECO:0000313" key="2">
    <source>
        <dbReference type="Proteomes" id="UP001152087"/>
    </source>
</evidence>
<dbReference type="EMBL" id="JAOQAV010000336">
    <property type="protein sequence ID" value="KAJ4175761.1"/>
    <property type="molecule type" value="Genomic_DNA"/>
</dbReference>
<gene>
    <name evidence="1" type="ORF">NW755_014777</name>
</gene>
<dbReference type="Proteomes" id="UP001152087">
    <property type="component" value="Unassembled WGS sequence"/>
</dbReference>
<name>A0A9W8QQ60_9HYPO</name>
<keyword evidence="2" id="KW-1185">Reference proteome</keyword>
<dbReference type="AlphaFoldDB" id="A0A9W8QQ60"/>
<evidence type="ECO:0000313" key="1">
    <source>
        <dbReference type="EMBL" id="KAJ4175761.1"/>
    </source>
</evidence>
<proteinExistence type="predicted"/>
<comment type="caution">
    <text evidence="1">The sequence shown here is derived from an EMBL/GenBank/DDBJ whole genome shotgun (WGS) entry which is preliminary data.</text>
</comment>